<accession>A0ABD5VB96</accession>
<keyword evidence="1" id="KW-0436">Ligase</keyword>
<dbReference type="RefSeq" id="WP_336349644.1">
    <property type="nucleotide sequence ID" value="NZ_JAZAQL010000001.1"/>
</dbReference>
<protein>
    <submittedName>
        <fullName evidence="1">2'-5' RNA ligase family protein</fullName>
    </submittedName>
</protein>
<organism evidence="1 2">
    <name type="scientific">Halorubellus litoreus</name>
    <dbReference type="NCBI Taxonomy" id="755308"/>
    <lineage>
        <taxon>Archaea</taxon>
        <taxon>Methanobacteriati</taxon>
        <taxon>Methanobacteriota</taxon>
        <taxon>Stenosarchaea group</taxon>
        <taxon>Halobacteria</taxon>
        <taxon>Halobacteriales</taxon>
        <taxon>Halorubellaceae</taxon>
        <taxon>Halorubellus</taxon>
    </lineage>
</organism>
<name>A0ABD5VB96_9EURY</name>
<keyword evidence="2" id="KW-1185">Reference proteome</keyword>
<dbReference type="InterPro" id="IPR009097">
    <property type="entry name" value="Cyclic_Pdiesterase"/>
</dbReference>
<dbReference type="SUPFAM" id="SSF55144">
    <property type="entry name" value="LigT-like"/>
    <property type="match status" value="1"/>
</dbReference>
<proteinExistence type="predicted"/>
<evidence type="ECO:0000313" key="1">
    <source>
        <dbReference type="EMBL" id="MFC6952687.1"/>
    </source>
</evidence>
<gene>
    <name evidence="1" type="ORF">ACFQGB_07395</name>
</gene>
<reference evidence="1 2" key="1">
    <citation type="journal article" date="2019" name="Int. J. Syst. Evol. Microbiol.">
        <title>The Global Catalogue of Microorganisms (GCM) 10K type strain sequencing project: providing services to taxonomists for standard genome sequencing and annotation.</title>
        <authorList>
            <consortium name="The Broad Institute Genomics Platform"/>
            <consortium name="The Broad Institute Genome Sequencing Center for Infectious Disease"/>
            <person name="Wu L."/>
            <person name="Ma J."/>
        </authorList>
    </citation>
    <scope>NUCLEOTIDE SEQUENCE [LARGE SCALE GENOMIC DNA]</scope>
    <source>
        <strain evidence="1 2">GX26</strain>
    </source>
</reference>
<dbReference type="Gene3D" id="3.90.1140.10">
    <property type="entry name" value="Cyclic phosphodiesterase"/>
    <property type="match status" value="1"/>
</dbReference>
<comment type="caution">
    <text evidence="1">The sequence shown here is derived from an EMBL/GenBank/DDBJ whole genome shotgun (WGS) entry which is preliminary data.</text>
</comment>
<dbReference type="Proteomes" id="UP001596395">
    <property type="component" value="Unassembled WGS sequence"/>
</dbReference>
<dbReference type="AlphaFoldDB" id="A0ABD5VB96"/>
<sequence length="168" mass="18357">MYSLNVPVPGRVRRLASDLHPQLVEFAHHPSDHTLLAKRLDASTPSDRHRVQRQVRNALGGLPPFAVRIDGIDYFANPTSGTGPVVYLTVDSPGLQDAHDRLVDELGSLPGLGGDDYVPHVTLARDGPTDAAERAASIDVESIEWTVERLEFYDAHLEEPAGEIRLPA</sequence>
<dbReference type="Pfam" id="PF13563">
    <property type="entry name" value="2_5_RNA_ligase2"/>
    <property type="match status" value="1"/>
</dbReference>
<dbReference type="EMBL" id="JBHSXN010000001">
    <property type="protein sequence ID" value="MFC6952687.1"/>
    <property type="molecule type" value="Genomic_DNA"/>
</dbReference>
<dbReference type="GO" id="GO:0016874">
    <property type="term" value="F:ligase activity"/>
    <property type="evidence" value="ECO:0007669"/>
    <property type="project" value="UniProtKB-KW"/>
</dbReference>
<evidence type="ECO:0000313" key="2">
    <source>
        <dbReference type="Proteomes" id="UP001596395"/>
    </source>
</evidence>